<dbReference type="Proteomes" id="UP001549920">
    <property type="component" value="Unassembled WGS sequence"/>
</dbReference>
<feature type="compositionally biased region" description="Polar residues" evidence="3">
    <location>
        <begin position="201"/>
        <end position="210"/>
    </location>
</feature>
<evidence type="ECO:0000256" key="2">
    <source>
        <dbReference type="ARBA" id="ARBA00023172"/>
    </source>
</evidence>
<comment type="caution">
    <text evidence="5">The sequence shown here is derived from an EMBL/GenBank/DDBJ whole genome shotgun (WGS) entry which is preliminary data.</text>
</comment>
<dbReference type="SUPFAM" id="SSF47823">
    <property type="entry name" value="lambda integrase-like, N-terminal domain"/>
    <property type="match status" value="1"/>
</dbReference>
<feature type="compositionally biased region" description="Polar residues" evidence="3">
    <location>
        <begin position="345"/>
        <end position="355"/>
    </location>
</feature>
<organism evidence="5 6">
    <name type="scientific">Loxostege sticticalis</name>
    <name type="common">Beet webworm moth</name>
    <dbReference type="NCBI Taxonomy" id="481309"/>
    <lineage>
        <taxon>Eukaryota</taxon>
        <taxon>Metazoa</taxon>
        <taxon>Ecdysozoa</taxon>
        <taxon>Arthropoda</taxon>
        <taxon>Hexapoda</taxon>
        <taxon>Insecta</taxon>
        <taxon>Pterygota</taxon>
        <taxon>Neoptera</taxon>
        <taxon>Endopterygota</taxon>
        <taxon>Lepidoptera</taxon>
        <taxon>Glossata</taxon>
        <taxon>Ditrysia</taxon>
        <taxon>Pyraloidea</taxon>
        <taxon>Crambidae</taxon>
        <taxon>Pyraustinae</taxon>
        <taxon>Loxostege</taxon>
    </lineage>
</organism>
<feature type="compositionally biased region" description="Basic residues" evidence="3">
    <location>
        <begin position="219"/>
        <end position="234"/>
    </location>
</feature>
<proteinExistence type="predicted"/>
<keyword evidence="6" id="KW-1185">Reference proteome</keyword>
<feature type="region of interest" description="Disordered" evidence="3">
    <location>
        <begin position="384"/>
        <end position="404"/>
    </location>
</feature>
<dbReference type="InterPro" id="IPR002104">
    <property type="entry name" value="Integrase_catalytic"/>
</dbReference>
<accession>A0ABR3HCJ4</accession>
<feature type="region of interest" description="Disordered" evidence="3">
    <location>
        <begin position="345"/>
        <end position="371"/>
    </location>
</feature>
<dbReference type="Gene3D" id="1.10.150.130">
    <property type="match status" value="1"/>
</dbReference>
<dbReference type="SUPFAM" id="SSF56349">
    <property type="entry name" value="DNA breaking-rejoining enzymes"/>
    <property type="match status" value="1"/>
</dbReference>
<gene>
    <name evidence="5" type="ORF">ABMA27_007697</name>
</gene>
<sequence length="745" mass="83111">MLGRGDLACEGMSSASLPRRLPSGPPGPFQVMSSGCGSREALGKSGLDSKLSKVNPDTDSRLRIPWDPLGYLHQYYGFARRQGKQPQHVPRSVFSDEADKTPATTKSPWSTELRQLRDSTREITLPPLTAIPTSIRQKTTPADTAHSGTGPPRDYLVAQEHRAIHPNSHTTSQPFHGVGRLGSRLGCPDRRRSDSGDMVKTTETVAQQQKRAIRGNCSSKKKSKRIKKHTRSHPVRQPDADIVYQERRSRSDGQVQNNSFGLLPPGEVQHNSRQTISGETTSRMASLTTSDCGSISKVGPSRDRSLCLPRDSCSSQLRINRLQRSISELHRCLQQTMEIPIGVGVSSSQHDTQSPDAPEPSERHLSNSSPRMAPSLLASRFKISVSRSPTRDPKSFGVPDRHDDFTTTPTGAIAELESLENWGWGEELKQWSVQEKDLLKRSWRKSTLSTYLPALKRWVIWCSASNVNPRNPQSSDLAKFLIHLFLTEKLSYSTILVHKSAILTYCGPTVEQNTLSNFIVKHALKAISTARPKVAKPIFTWNPITVINWLSSNPPKDSLFDLSRRTATVLLLATGRRVHDLTLLRVSDDSYFDNGHNIFLIPSFGSKTDSHTHRQSAWMLSKHDNENICPVKLVRTYIDRISARRSESNNDNSLFITVCGTAKAASRTVIGNWVRSVLHDSGIDATPGSCRSAVASLRWLEDQPIEDILSKGNWKSSNTFFNHYCRMIDLPKNNRNSFFNTFTPT</sequence>
<feature type="compositionally biased region" description="Basic and acidic residues" evidence="3">
    <location>
        <begin position="389"/>
        <end position="404"/>
    </location>
</feature>
<evidence type="ECO:0000259" key="4">
    <source>
        <dbReference type="PROSITE" id="PS51898"/>
    </source>
</evidence>
<feature type="compositionally biased region" description="Basic and acidic residues" evidence="3">
    <location>
        <begin position="187"/>
        <end position="197"/>
    </location>
</feature>
<protein>
    <recommendedName>
        <fullName evidence="4">Tyr recombinase domain-containing protein</fullName>
    </recommendedName>
</protein>
<evidence type="ECO:0000256" key="1">
    <source>
        <dbReference type="ARBA" id="ARBA00023125"/>
    </source>
</evidence>
<dbReference type="PROSITE" id="PS51898">
    <property type="entry name" value="TYR_RECOMBINASE"/>
    <property type="match status" value="1"/>
</dbReference>
<keyword evidence="2" id="KW-0233">DNA recombination</keyword>
<reference evidence="5 6" key="1">
    <citation type="submission" date="2024-06" db="EMBL/GenBank/DDBJ databases">
        <title>A chromosome-level genome assembly of beet webworm, Loxostege sticticalis.</title>
        <authorList>
            <person name="Zhang Y."/>
        </authorList>
    </citation>
    <scope>NUCLEOTIDE SEQUENCE [LARGE SCALE GENOMIC DNA]</scope>
    <source>
        <strain evidence="5">AQ026</strain>
        <tissue evidence="5">Whole body</tissue>
    </source>
</reference>
<evidence type="ECO:0000256" key="3">
    <source>
        <dbReference type="SAM" id="MobiDB-lite"/>
    </source>
</evidence>
<name>A0ABR3HCJ4_LOXSC</name>
<feature type="region of interest" description="Disordered" evidence="3">
    <location>
        <begin position="1"/>
        <end position="63"/>
    </location>
</feature>
<feature type="region of interest" description="Disordered" evidence="3">
    <location>
        <begin position="82"/>
        <end position="110"/>
    </location>
</feature>
<keyword evidence="1" id="KW-0238">DNA-binding</keyword>
<evidence type="ECO:0000313" key="5">
    <source>
        <dbReference type="EMBL" id="KAL0868145.1"/>
    </source>
</evidence>
<dbReference type="Gene3D" id="1.10.443.10">
    <property type="entry name" value="Intergrase catalytic core"/>
    <property type="match status" value="1"/>
</dbReference>
<dbReference type="EMBL" id="JBEUOH010000021">
    <property type="protein sequence ID" value="KAL0868145.1"/>
    <property type="molecule type" value="Genomic_DNA"/>
</dbReference>
<feature type="domain" description="Tyr recombinase" evidence="4">
    <location>
        <begin position="545"/>
        <end position="739"/>
    </location>
</feature>
<feature type="region of interest" description="Disordered" evidence="3">
    <location>
        <begin position="167"/>
        <end position="304"/>
    </location>
</feature>
<feature type="compositionally biased region" description="Polar residues" evidence="3">
    <location>
        <begin position="269"/>
        <end position="293"/>
    </location>
</feature>
<feature type="compositionally biased region" description="Basic and acidic residues" evidence="3">
    <location>
        <begin position="236"/>
        <end position="251"/>
    </location>
</feature>
<evidence type="ECO:0000313" key="6">
    <source>
        <dbReference type="Proteomes" id="UP001549920"/>
    </source>
</evidence>
<dbReference type="InterPro" id="IPR013762">
    <property type="entry name" value="Integrase-like_cat_sf"/>
</dbReference>
<dbReference type="PANTHER" id="PTHR35617:SF3">
    <property type="entry name" value="CORE-BINDING (CB) DOMAIN-CONTAINING PROTEIN"/>
    <property type="match status" value="1"/>
</dbReference>
<dbReference type="InterPro" id="IPR011010">
    <property type="entry name" value="DNA_brk_join_enz"/>
</dbReference>
<dbReference type="InterPro" id="IPR010998">
    <property type="entry name" value="Integrase_recombinase_N"/>
</dbReference>
<dbReference type="PANTHER" id="PTHR35617">
    <property type="entry name" value="PHAGE_INTEGRASE DOMAIN-CONTAINING PROTEIN"/>
    <property type="match status" value="1"/>
</dbReference>